<dbReference type="PROSITE" id="PS50188">
    <property type="entry name" value="B302_SPRY"/>
    <property type="match status" value="1"/>
</dbReference>
<feature type="domain" description="B30.2/SPRY" evidence="7">
    <location>
        <begin position="260"/>
        <end position="455"/>
    </location>
</feature>
<organism evidence="8 9">
    <name type="scientific">Gymnodraco acuticeps</name>
    <name type="common">Antarctic dragonfish</name>
    <dbReference type="NCBI Taxonomy" id="8218"/>
    <lineage>
        <taxon>Eukaryota</taxon>
        <taxon>Metazoa</taxon>
        <taxon>Chordata</taxon>
        <taxon>Craniata</taxon>
        <taxon>Vertebrata</taxon>
        <taxon>Euteleostomi</taxon>
        <taxon>Actinopterygii</taxon>
        <taxon>Neopterygii</taxon>
        <taxon>Teleostei</taxon>
        <taxon>Neoteleostei</taxon>
        <taxon>Acanthomorphata</taxon>
        <taxon>Eupercaria</taxon>
        <taxon>Perciformes</taxon>
        <taxon>Notothenioidei</taxon>
        <taxon>Bathydraconidae</taxon>
        <taxon>Gymnodraco</taxon>
    </lineage>
</organism>
<sequence length="456" mass="52954">MASSLEEDLCCPVCKEVFRDPVLLSCCHSFCKACLQTWWDGKEEKECPVCRRKSSKDEPPCNLVLKNLSETFLLERDQRSSECSLHSEKLRLFCLDHQQPVCLVCRDSEIPIDEAAQDLREELQKALQPFQEKLKIFEEVKVEFDLTAEHMKVQAQHTETQIKEQFKKLHQFLEEEEEARMAALREEEEQKRRMMEEKMEAVSREIAALSHTVRATEEELRAEDVSFLHSYKAAVERLQRPLLEDPQLPSGALIDQAKHLGNLSFNIWSKMKDMVSYSPLILDPNTAHPFLLLSEDLTRVRRGEEEDEVEEPPDNPERFENYSFVLGSEGFISGTHSWDVQVTDRTHWELGVLAESIQRKTDIESGLWGIAFSKGKYSAWSPSVPETPLSLKKELQRVRVNLDWNEGKLSFYDPDTNTHIHTFTHTFTEKMFPYIYTEEEVKILPLKVCVTVDQSR</sequence>
<protein>
    <submittedName>
        <fullName evidence="9">Nuclear factor 7, brain-like</fullName>
    </submittedName>
</protein>
<keyword evidence="5" id="KW-0175">Coiled coil</keyword>
<dbReference type="KEGG" id="gacu:117563090"/>
<dbReference type="InterPro" id="IPR013083">
    <property type="entry name" value="Znf_RING/FYVE/PHD"/>
</dbReference>
<evidence type="ECO:0000256" key="2">
    <source>
        <dbReference type="ARBA" id="ARBA00022771"/>
    </source>
</evidence>
<dbReference type="Pfam" id="PF13445">
    <property type="entry name" value="zf-RING_UBOX"/>
    <property type="match status" value="1"/>
</dbReference>
<dbReference type="FunFam" id="2.60.120.920:FF:000004">
    <property type="entry name" value="Butyrophilin subfamily 1 member A1"/>
    <property type="match status" value="1"/>
</dbReference>
<dbReference type="InterPro" id="IPR006574">
    <property type="entry name" value="PRY"/>
</dbReference>
<dbReference type="AlphaFoldDB" id="A0A6P8WD68"/>
<name>A0A6P8WD68_GYMAC</name>
<evidence type="ECO:0000256" key="1">
    <source>
        <dbReference type="ARBA" id="ARBA00022723"/>
    </source>
</evidence>
<dbReference type="InterPro" id="IPR003879">
    <property type="entry name" value="Butyrophylin_SPRY"/>
</dbReference>
<dbReference type="OrthoDB" id="654191at2759"/>
<dbReference type="SUPFAM" id="SSF57850">
    <property type="entry name" value="RING/U-box"/>
    <property type="match status" value="1"/>
</dbReference>
<dbReference type="PROSITE" id="PS00518">
    <property type="entry name" value="ZF_RING_1"/>
    <property type="match status" value="1"/>
</dbReference>
<dbReference type="Pfam" id="PF13765">
    <property type="entry name" value="PRY"/>
    <property type="match status" value="1"/>
</dbReference>
<dbReference type="GeneID" id="117563090"/>
<dbReference type="SMART" id="SM00184">
    <property type="entry name" value="RING"/>
    <property type="match status" value="1"/>
</dbReference>
<proteinExistence type="predicted"/>
<dbReference type="Proteomes" id="UP000515161">
    <property type="component" value="Unplaced"/>
</dbReference>
<feature type="coiled-coil region" evidence="5">
    <location>
        <begin position="170"/>
        <end position="219"/>
    </location>
</feature>
<dbReference type="InParanoid" id="A0A6P8WD68"/>
<evidence type="ECO:0000259" key="6">
    <source>
        <dbReference type="PROSITE" id="PS50089"/>
    </source>
</evidence>
<dbReference type="PANTHER" id="PTHR24103">
    <property type="entry name" value="E3 UBIQUITIN-PROTEIN LIGASE TRIM"/>
    <property type="match status" value="1"/>
</dbReference>
<dbReference type="Gene3D" id="2.60.120.920">
    <property type="match status" value="1"/>
</dbReference>
<dbReference type="PROSITE" id="PS50089">
    <property type="entry name" value="ZF_RING_2"/>
    <property type="match status" value="1"/>
</dbReference>
<keyword evidence="8" id="KW-1185">Reference proteome</keyword>
<dbReference type="SMART" id="SM00589">
    <property type="entry name" value="PRY"/>
    <property type="match status" value="1"/>
</dbReference>
<feature type="domain" description="RING-type" evidence="6">
    <location>
        <begin position="11"/>
        <end position="51"/>
    </location>
</feature>
<reference evidence="9" key="1">
    <citation type="submission" date="2025-08" db="UniProtKB">
        <authorList>
            <consortium name="RefSeq"/>
        </authorList>
    </citation>
    <scope>IDENTIFICATION</scope>
</reference>
<evidence type="ECO:0000256" key="3">
    <source>
        <dbReference type="ARBA" id="ARBA00022833"/>
    </source>
</evidence>
<dbReference type="Gene3D" id="3.30.160.60">
    <property type="entry name" value="Classic Zinc Finger"/>
    <property type="match status" value="1"/>
</dbReference>
<dbReference type="InterPro" id="IPR003877">
    <property type="entry name" value="SPRY_dom"/>
</dbReference>
<dbReference type="SUPFAM" id="SSF49899">
    <property type="entry name" value="Concanavalin A-like lectins/glucanases"/>
    <property type="match status" value="1"/>
</dbReference>
<dbReference type="CDD" id="cd12893">
    <property type="entry name" value="SPRY_PRY_TRIM35"/>
    <property type="match status" value="1"/>
</dbReference>
<gene>
    <name evidence="9" type="primary">LOC117563090</name>
</gene>
<dbReference type="Gene3D" id="3.30.40.10">
    <property type="entry name" value="Zinc/RING finger domain, C3HC4 (zinc finger)"/>
    <property type="match status" value="1"/>
</dbReference>
<keyword evidence="2 4" id="KW-0863">Zinc-finger</keyword>
<dbReference type="FunCoup" id="A0A6P8WD68">
    <property type="interactions" value="204"/>
</dbReference>
<dbReference type="GO" id="GO:0008270">
    <property type="term" value="F:zinc ion binding"/>
    <property type="evidence" value="ECO:0007669"/>
    <property type="project" value="UniProtKB-KW"/>
</dbReference>
<dbReference type="SMART" id="SM00449">
    <property type="entry name" value="SPRY"/>
    <property type="match status" value="1"/>
</dbReference>
<dbReference type="InterPro" id="IPR001870">
    <property type="entry name" value="B30.2/SPRY"/>
</dbReference>
<dbReference type="Pfam" id="PF00643">
    <property type="entry name" value="zf-B_box"/>
    <property type="match status" value="1"/>
</dbReference>
<evidence type="ECO:0000256" key="4">
    <source>
        <dbReference type="PROSITE-ProRule" id="PRU00175"/>
    </source>
</evidence>
<evidence type="ECO:0000313" key="9">
    <source>
        <dbReference type="RefSeq" id="XP_034097143.1"/>
    </source>
</evidence>
<dbReference type="SUPFAM" id="SSF57845">
    <property type="entry name" value="B-box zinc-binding domain"/>
    <property type="match status" value="1"/>
</dbReference>
<dbReference type="InterPro" id="IPR001841">
    <property type="entry name" value="Znf_RING"/>
</dbReference>
<dbReference type="PRINTS" id="PR01407">
    <property type="entry name" value="BUTYPHLNCDUF"/>
</dbReference>
<evidence type="ECO:0000259" key="7">
    <source>
        <dbReference type="PROSITE" id="PS50188"/>
    </source>
</evidence>
<dbReference type="InterPro" id="IPR043136">
    <property type="entry name" value="B30.2/SPRY_sf"/>
</dbReference>
<dbReference type="InterPro" id="IPR000315">
    <property type="entry name" value="Znf_B-box"/>
</dbReference>
<dbReference type="RefSeq" id="XP_034097143.1">
    <property type="nucleotide sequence ID" value="XM_034241252.1"/>
</dbReference>
<evidence type="ECO:0000313" key="8">
    <source>
        <dbReference type="Proteomes" id="UP000515161"/>
    </source>
</evidence>
<keyword evidence="3" id="KW-0862">Zinc</keyword>
<dbReference type="InterPro" id="IPR013320">
    <property type="entry name" value="ConA-like_dom_sf"/>
</dbReference>
<dbReference type="Pfam" id="PF00622">
    <property type="entry name" value="SPRY"/>
    <property type="match status" value="1"/>
</dbReference>
<evidence type="ECO:0000256" key="5">
    <source>
        <dbReference type="SAM" id="Coils"/>
    </source>
</evidence>
<dbReference type="InterPro" id="IPR050143">
    <property type="entry name" value="TRIM/RBCC"/>
</dbReference>
<keyword evidence="1" id="KW-0479">Metal-binding</keyword>
<dbReference type="InterPro" id="IPR017907">
    <property type="entry name" value="Znf_RING_CS"/>
</dbReference>
<dbReference type="InterPro" id="IPR027370">
    <property type="entry name" value="Znf-RING_euk"/>
</dbReference>
<accession>A0A6P8WD68</accession>